<dbReference type="AlphaFoldDB" id="A0A915D0X3"/>
<comment type="subcellular location">
    <subcellularLocation>
        <location evidence="1">Nucleus</location>
    </subcellularLocation>
</comment>
<evidence type="ECO:0000256" key="2">
    <source>
        <dbReference type="ARBA" id="ARBA00023015"/>
    </source>
</evidence>
<dbReference type="Proteomes" id="UP000887574">
    <property type="component" value="Unplaced"/>
</dbReference>
<evidence type="ECO:0000256" key="1">
    <source>
        <dbReference type="ARBA" id="ARBA00004123"/>
    </source>
</evidence>
<sequence>MKPDVFAHKMLTKSVAAMVNNVGFTHTSQSSLSMLSGLTKAFMDGLARCCIEHTELGQFLGAIIEKEIEQLDSRSA</sequence>
<organism evidence="6 7">
    <name type="scientific">Ditylenchus dipsaci</name>
    <dbReference type="NCBI Taxonomy" id="166011"/>
    <lineage>
        <taxon>Eukaryota</taxon>
        <taxon>Metazoa</taxon>
        <taxon>Ecdysozoa</taxon>
        <taxon>Nematoda</taxon>
        <taxon>Chromadorea</taxon>
        <taxon>Rhabditida</taxon>
        <taxon>Tylenchina</taxon>
        <taxon>Tylenchomorpha</taxon>
        <taxon>Sphaerularioidea</taxon>
        <taxon>Anguinidae</taxon>
        <taxon>Anguininae</taxon>
        <taxon>Ditylenchus</taxon>
    </lineage>
</organism>
<dbReference type="InterPro" id="IPR006565">
    <property type="entry name" value="BTP"/>
</dbReference>
<keyword evidence="2" id="KW-0805">Transcription regulation</keyword>
<dbReference type="InterPro" id="IPR009072">
    <property type="entry name" value="Histone-fold"/>
</dbReference>
<dbReference type="WBParaSite" id="jg14293">
    <property type="protein sequence ID" value="jg14293"/>
    <property type="gene ID" value="jg14293"/>
</dbReference>
<dbReference type="GO" id="GO:0005634">
    <property type="term" value="C:nucleus"/>
    <property type="evidence" value="ECO:0007669"/>
    <property type="project" value="UniProtKB-SubCell"/>
</dbReference>
<keyword evidence="4" id="KW-0539">Nucleus</keyword>
<reference evidence="7" key="1">
    <citation type="submission" date="2022-11" db="UniProtKB">
        <authorList>
            <consortium name="WormBaseParasite"/>
        </authorList>
    </citation>
    <scope>IDENTIFICATION</scope>
</reference>
<dbReference type="Gene3D" id="1.10.20.10">
    <property type="entry name" value="Histone, subunit A"/>
    <property type="match status" value="1"/>
</dbReference>
<evidence type="ECO:0000256" key="4">
    <source>
        <dbReference type="ARBA" id="ARBA00023242"/>
    </source>
</evidence>
<accession>A0A915D0X3</accession>
<evidence type="ECO:0000256" key="3">
    <source>
        <dbReference type="ARBA" id="ARBA00023163"/>
    </source>
</evidence>
<proteinExistence type="predicted"/>
<feature type="domain" description="Bromodomain associated" evidence="5">
    <location>
        <begin position="5"/>
        <end position="55"/>
    </location>
</feature>
<evidence type="ECO:0000313" key="7">
    <source>
        <dbReference type="WBParaSite" id="jg14293"/>
    </source>
</evidence>
<dbReference type="GO" id="GO:0046982">
    <property type="term" value="F:protein heterodimerization activity"/>
    <property type="evidence" value="ECO:0007669"/>
    <property type="project" value="InterPro"/>
</dbReference>
<protein>
    <submittedName>
        <fullName evidence="7">Bromodomain associated domain-containing protein</fullName>
    </submittedName>
</protein>
<name>A0A915D0X3_9BILA</name>
<keyword evidence="6" id="KW-1185">Reference proteome</keyword>
<dbReference type="Pfam" id="PF07524">
    <property type="entry name" value="Bromo_TP"/>
    <property type="match status" value="1"/>
</dbReference>
<evidence type="ECO:0000259" key="5">
    <source>
        <dbReference type="Pfam" id="PF07524"/>
    </source>
</evidence>
<keyword evidence="3" id="KW-0804">Transcription</keyword>
<evidence type="ECO:0000313" key="6">
    <source>
        <dbReference type="Proteomes" id="UP000887574"/>
    </source>
</evidence>